<keyword evidence="1" id="KW-0812">Transmembrane</keyword>
<dbReference type="EMBL" id="FNQY01000021">
    <property type="protein sequence ID" value="SEA47007.1"/>
    <property type="molecule type" value="Genomic_DNA"/>
</dbReference>
<sequence>MVVGIINENAIFTYIQVSTSHKKMNKVNSIIYAISTRLRPKIMTATSTMIALMPLALGTGTGTGALLHQPLAIAVIGGVLVALPLLIMVLPTLLNLLAFKEEVKNKKAV</sequence>
<dbReference type="PANTHER" id="PTHR32063:SF24">
    <property type="entry name" value="CATION EFFLUX SYSTEM (ACRB_ACRD_ACRF FAMILY)"/>
    <property type="match status" value="1"/>
</dbReference>
<evidence type="ECO:0000256" key="1">
    <source>
        <dbReference type="SAM" id="Phobius"/>
    </source>
</evidence>
<dbReference type="SUPFAM" id="SSF82866">
    <property type="entry name" value="Multidrug efflux transporter AcrB transmembrane domain"/>
    <property type="match status" value="1"/>
</dbReference>
<proteinExistence type="predicted"/>
<keyword evidence="3" id="KW-1185">Reference proteome</keyword>
<feature type="transmembrane region" description="Helical" evidence="1">
    <location>
        <begin position="73"/>
        <end position="97"/>
    </location>
</feature>
<dbReference type="Gene3D" id="1.20.1640.10">
    <property type="entry name" value="Multidrug efflux transporter AcrB transmembrane domain"/>
    <property type="match status" value="1"/>
</dbReference>
<dbReference type="PANTHER" id="PTHR32063">
    <property type="match status" value="1"/>
</dbReference>
<dbReference type="GO" id="GO:0005886">
    <property type="term" value="C:plasma membrane"/>
    <property type="evidence" value="ECO:0007669"/>
    <property type="project" value="TreeGrafter"/>
</dbReference>
<dbReference type="InterPro" id="IPR001036">
    <property type="entry name" value="Acrflvin-R"/>
</dbReference>
<name>A0A1H4BFX8_9BACT</name>
<accession>A0A1H4BFX8</accession>
<evidence type="ECO:0000313" key="3">
    <source>
        <dbReference type="Proteomes" id="UP000199041"/>
    </source>
</evidence>
<dbReference type="STRING" id="551991.SAMN05192529_12110"/>
<keyword evidence="1" id="KW-1133">Transmembrane helix</keyword>
<keyword evidence="1" id="KW-0472">Membrane</keyword>
<dbReference type="AlphaFoldDB" id="A0A1H4BFX8"/>
<dbReference type="OrthoDB" id="9758757at2"/>
<feature type="transmembrane region" description="Helical" evidence="1">
    <location>
        <begin position="42"/>
        <end position="67"/>
    </location>
</feature>
<gene>
    <name evidence="2" type="ORF">SAMN05192529_12110</name>
</gene>
<dbReference type="Pfam" id="PF00873">
    <property type="entry name" value="ACR_tran"/>
    <property type="match status" value="1"/>
</dbReference>
<dbReference type="GO" id="GO:0042910">
    <property type="term" value="F:xenobiotic transmembrane transporter activity"/>
    <property type="evidence" value="ECO:0007669"/>
    <property type="project" value="TreeGrafter"/>
</dbReference>
<protein>
    <submittedName>
        <fullName evidence="2">AcrB/AcrD/AcrF family protein</fullName>
    </submittedName>
</protein>
<evidence type="ECO:0000313" key="2">
    <source>
        <dbReference type="EMBL" id="SEA47007.1"/>
    </source>
</evidence>
<reference evidence="2 3" key="1">
    <citation type="submission" date="2016-10" db="EMBL/GenBank/DDBJ databases">
        <authorList>
            <person name="de Groot N.N."/>
        </authorList>
    </citation>
    <scope>NUCLEOTIDE SEQUENCE [LARGE SCALE GENOMIC DNA]</scope>
    <source>
        <strain evidence="2 3">Vu-144</strain>
    </source>
</reference>
<organism evidence="2 3">
    <name type="scientific">Arachidicoccus rhizosphaerae</name>
    <dbReference type="NCBI Taxonomy" id="551991"/>
    <lineage>
        <taxon>Bacteria</taxon>
        <taxon>Pseudomonadati</taxon>
        <taxon>Bacteroidota</taxon>
        <taxon>Chitinophagia</taxon>
        <taxon>Chitinophagales</taxon>
        <taxon>Chitinophagaceae</taxon>
        <taxon>Arachidicoccus</taxon>
    </lineage>
</organism>
<dbReference type="Proteomes" id="UP000199041">
    <property type="component" value="Unassembled WGS sequence"/>
</dbReference>